<dbReference type="EMBL" id="CAUEEQ010026337">
    <property type="protein sequence ID" value="CAJ0947050.1"/>
    <property type="molecule type" value="Genomic_DNA"/>
</dbReference>
<protein>
    <submittedName>
        <fullName evidence="1">Uncharacterized protein</fullName>
    </submittedName>
</protein>
<gene>
    <name evidence="1" type="ORF">RIMI_LOCUS11560812</name>
</gene>
<evidence type="ECO:0000313" key="1">
    <source>
        <dbReference type="EMBL" id="CAJ0947050.1"/>
    </source>
</evidence>
<dbReference type="Proteomes" id="UP001176940">
    <property type="component" value="Unassembled WGS sequence"/>
</dbReference>
<sequence>MERKEENVKNVQLERKNNVKKWRMKRHRGVGNIKIDKVLYLLLSHCRNAQLMLLWSLKKPYLDKERWRQLKKWRMNKVKKARLKRHLMKTHRVQDTIDAMFMSFKCYIVISKHACHY</sequence>
<accession>A0ABN9LPA8</accession>
<reference evidence="1" key="1">
    <citation type="submission" date="2023-07" db="EMBL/GenBank/DDBJ databases">
        <authorList>
            <person name="Stuckert A."/>
        </authorList>
    </citation>
    <scope>NUCLEOTIDE SEQUENCE</scope>
</reference>
<comment type="caution">
    <text evidence="1">The sequence shown here is derived from an EMBL/GenBank/DDBJ whole genome shotgun (WGS) entry which is preliminary data.</text>
</comment>
<name>A0ABN9LPA8_9NEOB</name>
<keyword evidence="2" id="KW-1185">Reference proteome</keyword>
<proteinExistence type="predicted"/>
<organism evidence="1 2">
    <name type="scientific">Ranitomeya imitator</name>
    <name type="common">mimic poison frog</name>
    <dbReference type="NCBI Taxonomy" id="111125"/>
    <lineage>
        <taxon>Eukaryota</taxon>
        <taxon>Metazoa</taxon>
        <taxon>Chordata</taxon>
        <taxon>Craniata</taxon>
        <taxon>Vertebrata</taxon>
        <taxon>Euteleostomi</taxon>
        <taxon>Amphibia</taxon>
        <taxon>Batrachia</taxon>
        <taxon>Anura</taxon>
        <taxon>Neobatrachia</taxon>
        <taxon>Hyloidea</taxon>
        <taxon>Dendrobatidae</taxon>
        <taxon>Dendrobatinae</taxon>
        <taxon>Ranitomeya</taxon>
    </lineage>
</organism>
<evidence type="ECO:0000313" key="2">
    <source>
        <dbReference type="Proteomes" id="UP001176940"/>
    </source>
</evidence>